<dbReference type="PANTHER" id="PTHR43591">
    <property type="entry name" value="METHYLTRANSFERASE"/>
    <property type="match status" value="1"/>
</dbReference>
<keyword evidence="2" id="KW-0808">Transferase</keyword>
<name>A0A2J6Q8T8_9HELO</name>
<dbReference type="Pfam" id="PF13489">
    <property type="entry name" value="Methyltransf_23"/>
    <property type="match status" value="1"/>
</dbReference>
<proteinExistence type="predicted"/>
<protein>
    <submittedName>
        <fullName evidence="2">S-adenosyl-L-methionine-dependent methyltransferase</fullName>
    </submittedName>
</protein>
<dbReference type="OrthoDB" id="2013972at2759"/>
<dbReference type="PANTHER" id="PTHR43591:SF31">
    <property type="entry name" value="LAEA-LIKE, PUTATIVE (AFU_ORTHOLOGUE AFUA_8G01930)-RELATED"/>
    <property type="match status" value="1"/>
</dbReference>
<dbReference type="STRING" id="1745343.A0A2J6Q8T8"/>
<accession>A0A2J6Q8T8</accession>
<reference evidence="2 3" key="1">
    <citation type="submission" date="2016-05" db="EMBL/GenBank/DDBJ databases">
        <title>A degradative enzymes factory behind the ericoid mycorrhizal symbiosis.</title>
        <authorList>
            <consortium name="DOE Joint Genome Institute"/>
            <person name="Martino E."/>
            <person name="Morin E."/>
            <person name="Grelet G."/>
            <person name="Kuo A."/>
            <person name="Kohler A."/>
            <person name="Daghino S."/>
            <person name="Barry K."/>
            <person name="Choi C."/>
            <person name="Cichocki N."/>
            <person name="Clum A."/>
            <person name="Copeland A."/>
            <person name="Hainaut M."/>
            <person name="Haridas S."/>
            <person name="Labutti K."/>
            <person name="Lindquist E."/>
            <person name="Lipzen A."/>
            <person name="Khouja H.-R."/>
            <person name="Murat C."/>
            <person name="Ohm R."/>
            <person name="Olson A."/>
            <person name="Spatafora J."/>
            <person name="Veneault-Fourrey C."/>
            <person name="Henrissat B."/>
            <person name="Grigoriev I."/>
            <person name="Martin F."/>
            <person name="Perotto S."/>
        </authorList>
    </citation>
    <scope>NUCLEOTIDE SEQUENCE [LARGE SCALE GENOMIC DNA]</scope>
    <source>
        <strain evidence="2 3">UAMH 7357</strain>
    </source>
</reference>
<evidence type="ECO:0000313" key="2">
    <source>
        <dbReference type="EMBL" id="PMD22671.1"/>
    </source>
</evidence>
<organism evidence="2 3">
    <name type="scientific">Hyaloscypha hepaticicola</name>
    <dbReference type="NCBI Taxonomy" id="2082293"/>
    <lineage>
        <taxon>Eukaryota</taxon>
        <taxon>Fungi</taxon>
        <taxon>Dikarya</taxon>
        <taxon>Ascomycota</taxon>
        <taxon>Pezizomycotina</taxon>
        <taxon>Leotiomycetes</taxon>
        <taxon>Helotiales</taxon>
        <taxon>Hyaloscyphaceae</taxon>
        <taxon>Hyaloscypha</taxon>
    </lineage>
</organism>
<feature type="region of interest" description="Disordered" evidence="1">
    <location>
        <begin position="1"/>
        <end position="43"/>
    </location>
</feature>
<dbReference type="GO" id="GO:0032259">
    <property type="term" value="P:methylation"/>
    <property type="evidence" value="ECO:0007669"/>
    <property type="project" value="UniProtKB-KW"/>
</dbReference>
<gene>
    <name evidence="2" type="ORF">NA56DRAFT_570199</name>
</gene>
<sequence>MPNHTSSAERDHNFENIRIATSPEDGDSQVRSDPTDDEDPSILGLAVSLEDGDSQFDSHSASDVSSTFSVPQSIYEFLEENGRTYHKFKAGRYPHPNDEEEMNRLDLQHHLFRLTLKEKLLLCPVDLRTTHRVLDLGTGTGIWPLHFGAQNPQSQVLGIDLSPIQPEWIQPNVQFIVDDIEAIWSYRFKFNLIYGRMLAHSIRDWPRLFQQSFDNLAPGGYVEFVNVSPVLEVQDGSPRKPSALREWSQNIVQCYKELGIDIDSPSSHRHGLKQVGFEDIVEVKESWPLNTWPKERSDKILGAWSRENLLMGLSGSSLALFTRVIHWPKDRIEMLLLEVRNEIKDRGIHASWPIYVVYARKPMR</sequence>
<dbReference type="AlphaFoldDB" id="A0A2J6Q8T8"/>
<keyword evidence="2" id="KW-0489">Methyltransferase</keyword>
<dbReference type="Gene3D" id="3.40.50.150">
    <property type="entry name" value="Vaccinia Virus protein VP39"/>
    <property type="match status" value="1"/>
</dbReference>
<dbReference type="GO" id="GO:0008168">
    <property type="term" value="F:methyltransferase activity"/>
    <property type="evidence" value="ECO:0007669"/>
    <property type="project" value="UniProtKB-KW"/>
</dbReference>
<dbReference type="EMBL" id="KZ613477">
    <property type="protein sequence ID" value="PMD22671.1"/>
    <property type="molecule type" value="Genomic_DNA"/>
</dbReference>
<dbReference type="SUPFAM" id="SSF53335">
    <property type="entry name" value="S-adenosyl-L-methionine-dependent methyltransferases"/>
    <property type="match status" value="1"/>
</dbReference>
<evidence type="ECO:0000256" key="1">
    <source>
        <dbReference type="SAM" id="MobiDB-lite"/>
    </source>
</evidence>
<dbReference type="Proteomes" id="UP000235672">
    <property type="component" value="Unassembled WGS sequence"/>
</dbReference>
<evidence type="ECO:0000313" key="3">
    <source>
        <dbReference type="Proteomes" id="UP000235672"/>
    </source>
</evidence>
<keyword evidence="3" id="KW-1185">Reference proteome</keyword>
<dbReference type="InterPro" id="IPR029063">
    <property type="entry name" value="SAM-dependent_MTases_sf"/>
</dbReference>
<dbReference type="CDD" id="cd02440">
    <property type="entry name" value="AdoMet_MTases"/>
    <property type="match status" value="1"/>
</dbReference>